<dbReference type="EMBL" id="BSEV01000005">
    <property type="protein sequence ID" value="GLK09508.1"/>
    <property type="molecule type" value="Genomic_DNA"/>
</dbReference>
<organism evidence="1 2">
    <name type="scientific">Streptosporangium carneum</name>
    <dbReference type="NCBI Taxonomy" id="47481"/>
    <lineage>
        <taxon>Bacteria</taxon>
        <taxon>Bacillati</taxon>
        <taxon>Actinomycetota</taxon>
        <taxon>Actinomycetes</taxon>
        <taxon>Streptosporangiales</taxon>
        <taxon>Streptosporangiaceae</taxon>
        <taxon>Streptosporangium</taxon>
    </lineage>
</organism>
<dbReference type="Proteomes" id="UP001143474">
    <property type="component" value="Unassembled WGS sequence"/>
</dbReference>
<keyword evidence="2" id="KW-1185">Reference proteome</keyword>
<comment type="caution">
    <text evidence="1">The sequence shown here is derived from an EMBL/GenBank/DDBJ whole genome shotgun (WGS) entry which is preliminary data.</text>
</comment>
<reference evidence="1" key="2">
    <citation type="submission" date="2023-01" db="EMBL/GenBank/DDBJ databases">
        <authorList>
            <person name="Sun Q."/>
            <person name="Evtushenko L."/>
        </authorList>
    </citation>
    <scope>NUCLEOTIDE SEQUENCE</scope>
    <source>
        <strain evidence="1">VKM Ac-2007</strain>
    </source>
</reference>
<gene>
    <name evidence="1" type="ORF">GCM10017600_29140</name>
</gene>
<dbReference type="AlphaFoldDB" id="A0A9W6MD75"/>
<reference evidence="1" key="1">
    <citation type="journal article" date="2014" name="Int. J. Syst. Evol. Microbiol.">
        <title>Complete genome sequence of Corynebacterium casei LMG S-19264T (=DSM 44701T), isolated from a smear-ripened cheese.</title>
        <authorList>
            <consortium name="US DOE Joint Genome Institute (JGI-PGF)"/>
            <person name="Walter F."/>
            <person name="Albersmeier A."/>
            <person name="Kalinowski J."/>
            <person name="Ruckert C."/>
        </authorList>
    </citation>
    <scope>NUCLEOTIDE SEQUENCE</scope>
    <source>
        <strain evidence="1">VKM Ac-2007</strain>
    </source>
</reference>
<protein>
    <submittedName>
        <fullName evidence="1">Uncharacterized protein</fullName>
    </submittedName>
</protein>
<name>A0A9W6MD75_9ACTN</name>
<proteinExistence type="predicted"/>
<accession>A0A9W6MD75</accession>
<sequence>MGDAVPGDALDDSGDAEAVVAVEMRHADPRDVMGTDARVEHLTLGALPGIEQEALTIPEQKISIVITVAGGDGA</sequence>
<evidence type="ECO:0000313" key="1">
    <source>
        <dbReference type="EMBL" id="GLK09508.1"/>
    </source>
</evidence>
<evidence type="ECO:0000313" key="2">
    <source>
        <dbReference type="Proteomes" id="UP001143474"/>
    </source>
</evidence>